<sequence>MVFCLMSIIVFLFIGCEVQRPTSDVQYTPHTRAFTLITIPLLVKESATTFDFLHKDFAKGGVLHGKEVYTFSPDHLTVYQGDTVNLTIVNPEDDGHTFTLKDFNVNLALSPQATTRGNFVANKVGTFTFYCDMAPHMPFMSGQLIVLPDSSGASS</sequence>
<dbReference type="Gene3D" id="2.60.40.420">
    <property type="entry name" value="Cupredoxins - blue copper proteins"/>
    <property type="match status" value="1"/>
</dbReference>
<dbReference type="EMBL" id="BIFQ01000002">
    <property type="protein sequence ID" value="GCE09976.1"/>
    <property type="molecule type" value="Genomic_DNA"/>
</dbReference>
<proteinExistence type="predicted"/>
<name>A0A401ZT55_9CHLR</name>
<keyword evidence="3" id="KW-1185">Reference proteome</keyword>
<evidence type="ECO:0000313" key="2">
    <source>
        <dbReference type="EMBL" id="GCE09976.1"/>
    </source>
</evidence>
<dbReference type="Proteomes" id="UP000287224">
    <property type="component" value="Unassembled WGS sequence"/>
</dbReference>
<dbReference type="InterPro" id="IPR008972">
    <property type="entry name" value="Cupredoxin"/>
</dbReference>
<reference evidence="3" key="1">
    <citation type="submission" date="2018-12" db="EMBL/GenBank/DDBJ databases">
        <title>Tengunoibacter tsumagoiensis gen. nov., sp. nov., Dictyobacter kobayashii sp. nov., D. alpinus sp. nov., and D. joshuensis sp. nov. and description of Dictyobacteraceae fam. nov. within the order Ktedonobacterales isolated from Tengu-no-mugimeshi.</title>
        <authorList>
            <person name="Wang C.M."/>
            <person name="Zheng Y."/>
            <person name="Sakai Y."/>
            <person name="Toyoda A."/>
            <person name="Minakuchi Y."/>
            <person name="Abe K."/>
            <person name="Yokota A."/>
            <person name="Yabe S."/>
        </authorList>
    </citation>
    <scope>NUCLEOTIDE SEQUENCE [LARGE SCALE GENOMIC DNA]</scope>
    <source>
        <strain evidence="3">S-27</strain>
    </source>
</reference>
<protein>
    <recommendedName>
        <fullName evidence="1">EfeO-type cupredoxin-like domain-containing protein</fullName>
    </recommendedName>
</protein>
<accession>A0A401ZT55</accession>
<comment type="caution">
    <text evidence="2">The sequence shown here is derived from an EMBL/GenBank/DDBJ whole genome shotgun (WGS) entry which is preliminary data.</text>
</comment>
<dbReference type="AlphaFoldDB" id="A0A401ZT55"/>
<organism evidence="2 3">
    <name type="scientific">Dictyobacter aurantiacus</name>
    <dbReference type="NCBI Taxonomy" id="1936993"/>
    <lineage>
        <taxon>Bacteria</taxon>
        <taxon>Bacillati</taxon>
        <taxon>Chloroflexota</taxon>
        <taxon>Ktedonobacteria</taxon>
        <taxon>Ktedonobacterales</taxon>
        <taxon>Dictyobacteraceae</taxon>
        <taxon>Dictyobacter</taxon>
    </lineage>
</organism>
<gene>
    <name evidence="2" type="ORF">KDAU_73050</name>
</gene>
<dbReference type="InterPro" id="IPR028096">
    <property type="entry name" value="EfeO_Cupredoxin"/>
</dbReference>
<dbReference type="Pfam" id="PF13473">
    <property type="entry name" value="Cupredoxin_1"/>
    <property type="match status" value="1"/>
</dbReference>
<evidence type="ECO:0000313" key="3">
    <source>
        <dbReference type="Proteomes" id="UP000287224"/>
    </source>
</evidence>
<evidence type="ECO:0000259" key="1">
    <source>
        <dbReference type="Pfam" id="PF13473"/>
    </source>
</evidence>
<dbReference type="SUPFAM" id="SSF49503">
    <property type="entry name" value="Cupredoxins"/>
    <property type="match status" value="1"/>
</dbReference>
<feature type="domain" description="EfeO-type cupredoxin-like" evidence="1">
    <location>
        <begin position="70"/>
        <end position="146"/>
    </location>
</feature>